<feature type="domain" description="AMP-dependent synthetase/ligase" evidence="1">
    <location>
        <begin position="2"/>
        <end position="145"/>
    </location>
</feature>
<evidence type="ECO:0000259" key="1">
    <source>
        <dbReference type="Pfam" id="PF00501"/>
    </source>
</evidence>
<reference evidence="2 3" key="1">
    <citation type="submission" date="2024-11" db="EMBL/GenBank/DDBJ databases">
        <title>A near-complete genome assembly of Cinchona calisaya.</title>
        <authorList>
            <person name="Lian D.C."/>
            <person name="Zhao X.W."/>
            <person name="Wei L."/>
        </authorList>
    </citation>
    <scope>NUCLEOTIDE SEQUENCE [LARGE SCALE GENOMIC DNA]</scope>
    <source>
        <tissue evidence="2">Nenye</tissue>
    </source>
</reference>
<evidence type="ECO:0000313" key="3">
    <source>
        <dbReference type="Proteomes" id="UP001630127"/>
    </source>
</evidence>
<comment type="caution">
    <text evidence="2">The sequence shown here is derived from an EMBL/GenBank/DDBJ whole genome shotgun (WGS) entry which is preliminary data.</text>
</comment>
<dbReference type="PANTHER" id="PTHR22754:SF32">
    <property type="entry name" value="DISCO-INTERACTING PROTEIN 2"/>
    <property type="match status" value="1"/>
</dbReference>
<dbReference type="InterPro" id="IPR000873">
    <property type="entry name" value="AMP-dep_synth/lig_dom"/>
</dbReference>
<organism evidence="2 3">
    <name type="scientific">Cinchona calisaya</name>
    <dbReference type="NCBI Taxonomy" id="153742"/>
    <lineage>
        <taxon>Eukaryota</taxon>
        <taxon>Viridiplantae</taxon>
        <taxon>Streptophyta</taxon>
        <taxon>Embryophyta</taxon>
        <taxon>Tracheophyta</taxon>
        <taxon>Spermatophyta</taxon>
        <taxon>Magnoliopsida</taxon>
        <taxon>eudicotyledons</taxon>
        <taxon>Gunneridae</taxon>
        <taxon>Pentapetalae</taxon>
        <taxon>asterids</taxon>
        <taxon>lamiids</taxon>
        <taxon>Gentianales</taxon>
        <taxon>Rubiaceae</taxon>
        <taxon>Cinchonoideae</taxon>
        <taxon>Cinchoneae</taxon>
        <taxon>Cinchona</taxon>
    </lineage>
</organism>
<evidence type="ECO:0000313" key="2">
    <source>
        <dbReference type="EMBL" id="KAL3519198.1"/>
    </source>
</evidence>
<keyword evidence="3" id="KW-1185">Reference proteome</keyword>
<dbReference type="Pfam" id="PF00501">
    <property type="entry name" value="AMP-binding"/>
    <property type="match status" value="1"/>
</dbReference>
<proteinExistence type="predicted"/>
<dbReference type="Proteomes" id="UP001630127">
    <property type="component" value="Unassembled WGS sequence"/>
</dbReference>
<name>A0ABD2ZN97_9GENT</name>
<dbReference type="SUPFAM" id="SSF56801">
    <property type="entry name" value="Acetyl-CoA synthetase-like"/>
    <property type="match status" value="1"/>
</dbReference>
<dbReference type="EMBL" id="JBJUIK010000009">
    <property type="protein sequence ID" value="KAL3519198.1"/>
    <property type="molecule type" value="Genomic_DNA"/>
</dbReference>
<accession>A0ABD2ZN97</accession>
<protein>
    <recommendedName>
        <fullName evidence="1">AMP-dependent synthetase/ligase domain-containing protein</fullName>
    </recommendedName>
</protein>
<dbReference type="Gene3D" id="3.40.50.12780">
    <property type="entry name" value="N-terminal domain of ligase-like"/>
    <property type="match status" value="1"/>
</dbReference>
<dbReference type="InterPro" id="IPR042099">
    <property type="entry name" value="ANL_N_sf"/>
</dbReference>
<sequence>MNTYHATHSVGPNFAFELLVRRLELNKVYKFDRSSLVFLMCVAKPIRSSTLKRFLELTQPFGLSQEEIAPGYGLAKNCIYVRSAYGEDKPILINSQGRACCGYINPNDKDVDIRIVDPEKSKEHEKPKKEGEVWVSSLSSGVGYWDMEELSETTFKNKLENHLGNQYLRTGDLGRVIEGKLFITRRIKDLIIVS</sequence>
<gene>
    <name evidence="2" type="ORF">ACH5RR_021787</name>
</gene>
<dbReference type="PANTHER" id="PTHR22754">
    <property type="entry name" value="DISCO-INTERACTING PROTEIN 2 DIP2 -RELATED"/>
    <property type="match status" value="1"/>
</dbReference>
<dbReference type="AlphaFoldDB" id="A0ABD2ZN97"/>